<sequence>MRCRSLQLALSQADLSPCRGAERWRPKSCALHHRVAETTNTVSALIFCFVFYQRKNEGPVAASDKLFKLIPPFNPNNTPQKTEKTYFFRIQKSLFLNISIESLLMPF</sequence>
<comment type="caution">
    <text evidence="1">The sequence shown here is derived from an EMBL/GenBank/DDBJ whole genome shotgun (WGS) entry which is preliminary data.</text>
</comment>
<organism evidence="1 2">
    <name type="scientific">Sphingobacterium pedocola</name>
    <dbReference type="NCBI Taxonomy" id="2082722"/>
    <lineage>
        <taxon>Bacteria</taxon>
        <taxon>Pseudomonadati</taxon>
        <taxon>Bacteroidota</taxon>
        <taxon>Sphingobacteriia</taxon>
        <taxon>Sphingobacteriales</taxon>
        <taxon>Sphingobacteriaceae</taxon>
        <taxon>Sphingobacterium</taxon>
    </lineage>
</organism>
<name>A0ABR9TC34_9SPHI</name>
<keyword evidence="2" id="KW-1185">Reference proteome</keyword>
<gene>
    <name evidence="1" type="ORF">C4F40_19590</name>
</gene>
<accession>A0ABR9TC34</accession>
<dbReference type="EMBL" id="PSKQ01000025">
    <property type="protein sequence ID" value="MBE8722927.1"/>
    <property type="molecule type" value="Genomic_DNA"/>
</dbReference>
<dbReference type="Proteomes" id="UP000618319">
    <property type="component" value="Unassembled WGS sequence"/>
</dbReference>
<reference evidence="1 2" key="1">
    <citation type="submission" date="2018-02" db="EMBL/GenBank/DDBJ databases">
        <title>Sphingobacterium KA21.</title>
        <authorList>
            <person name="Vasarhelyi B.M."/>
            <person name="Deshmukh S."/>
            <person name="Balint B."/>
            <person name="Kukolya J."/>
        </authorList>
    </citation>
    <scope>NUCLEOTIDE SEQUENCE [LARGE SCALE GENOMIC DNA]</scope>
    <source>
        <strain evidence="1 2">Ka21</strain>
    </source>
</reference>
<evidence type="ECO:0000313" key="1">
    <source>
        <dbReference type="EMBL" id="MBE8722927.1"/>
    </source>
</evidence>
<proteinExistence type="predicted"/>
<evidence type="ECO:0000313" key="2">
    <source>
        <dbReference type="Proteomes" id="UP000618319"/>
    </source>
</evidence>
<protein>
    <submittedName>
        <fullName evidence="1">Uncharacterized protein</fullName>
    </submittedName>
</protein>